<keyword evidence="3" id="KW-0808">Transferase</keyword>
<comment type="similarity">
    <text evidence="1">Belongs to the eukaryotic/archaeal PrmC-related family.</text>
</comment>
<name>A0AAD5BFM4_9ASCO</name>
<feature type="domain" description="Methyltransferase small" evidence="5">
    <location>
        <begin position="40"/>
        <end position="127"/>
    </location>
</feature>
<dbReference type="Pfam" id="PF05175">
    <property type="entry name" value="MTS"/>
    <property type="match status" value="1"/>
</dbReference>
<dbReference type="SUPFAM" id="SSF53335">
    <property type="entry name" value="S-adenosyl-L-methionine-dependent methyltransferases"/>
    <property type="match status" value="1"/>
</dbReference>
<dbReference type="EMBL" id="JAIHNG010000118">
    <property type="protein sequence ID" value="KAI5958377.1"/>
    <property type="molecule type" value="Genomic_DNA"/>
</dbReference>
<sequence length="220" mass="24777">MLSTPITKDIDYDKVYEPSEDSFYLLDCFEQERDYLETKFKKNKVPIITEIGTGSGILTTFLLQHILKDGIYIATDVNPNACKSVLQTVRNNCPTQAHLVDSSQMDLTSAIRSNIIDTLIFNPPYVPASEVPDIPVTDEDSKWLDLALLGGEDGMIVTWKVLNNLERILSTDGVAYILFCARNNPDKVANEMTDRGWKVDVVISKKAGWEVLTILRFSRL</sequence>
<dbReference type="PROSITE" id="PS00092">
    <property type="entry name" value="N6_MTASE"/>
    <property type="match status" value="1"/>
</dbReference>
<evidence type="ECO:0000256" key="2">
    <source>
        <dbReference type="ARBA" id="ARBA00022603"/>
    </source>
</evidence>
<dbReference type="InterPro" id="IPR007848">
    <property type="entry name" value="Small_mtfrase_dom"/>
</dbReference>
<keyword evidence="7" id="KW-1185">Reference proteome</keyword>
<keyword evidence="2" id="KW-0489">Methyltransferase</keyword>
<evidence type="ECO:0000259" key="5">
    <source>
        <dbReference type="Pfam" id="PF05175"/>
    </source>
</evidence>
<dbReference type="GO" id="GO:0035657">
    <property type="term" value="C:eRF1 methyltransferase complex"/>
    <property type="evidence" value="ECO:0007669"/>
    <property type="project" value="TreeGrafter"/>
</dbReference>
<dbReference type="NCBIfam" id="TIGR00537">
    <property type="entry name" value="hemK_rel_arch"/>
    <property type="match status" value="1"/>
</dbReference>
<evidence type="ECO:0000256" key="3">
    <source>
        <dbReference type="ARBA" id="ARBA00022679"/>
    </source>
</evidence>
<organism evidence="6 7">
    <name type="scientific">Candida theae</name>
    <dbReference type="NCBI Taxonomy" id="1198502"/>
    <lineage>
        <taxon>Eukaryota</taxon>
        <taxon>Fungi</taxon>
        <taxon>Dikarya</taxon>
        <taxon>Ascomycota</taxon>
        <taxon>Saccharomycotina</taxon>
        <taxon>Pichiomycetes</taxon>
        <taxon>Debaryomycetaceae</taxon>
        <taxon>Candida/Lodderomyces clade</taxon>
        <taxon>Candida</taxon>
    </lineage>
</organism>
<dbReference type="GeneID" id="76150793"/>
<proteinExistence type="inferred from homology"/>
<dbReference type="InterPro" id="IPR004557">
    <property type="entry name" value="PrmC-related"/>
</dbReference>
<dbReference type="GO" id="GO:0008757">
    <property type="term" value="F:S-adenosylmethionine-dependent methyltransferase activity"/>
    <property type="evidence" value="ECO:0007669"/>
    <property type="project" value="TreeGrafter"/>
</dbReference>
<reference evidence="6 7" key="1">
    <citation type="journal article" date="2022" name="DNA Res.">
        <title>Genome analysis of five recently described species of the CUG-Ser clade uncovers Candida theae as a new hybrid lineage with pathogenic potential in the Candida parapsilosis species complex.</title>
        <authorList>
            <person name="Mixao V."/>
            <person name="Del Olmo V."/>
            <person name="Hegedusova E."/>
            <person name="Saus E."/>
            <person name="Pryszcz L."/>
            <person name="Cillingova A."/>
            <person name="Nosek J."/>
            <person name="Gabaldon T."/>
        </authorList>
    </citation>
    <scope>NUCLEOTIDE SEQUENCE [LARGE SCALE GENOMIC DNA]</scope>
    <source>
        <strain evidence="6 7">CBS 12239</strain>
    </source>
</reference>
<dbReference type="InterPro" id="IPR002052">
    <property type="entry name" value="DNA_methylase_N6_adenine_CS"/>
</dbReference>
<dbReference type="InterPro" id="IPR052190">
    <property type="entry name" value="Euk-Arch_PrmC-MTase"/>
</dbReference>
<dbReference type="PANTHER" id="PTHR45875">
    <property type="entry name" value="METHYLTRANSFERASE N6AMT1"/>
    <property type="match status" value="1"/>
</dbReference>
<dbReference type="Proteomes" id="UP001204833">
    <property type="component" value="Unassembled WGS sequence"/>
</dbReference>
<gene>
    <name evidence="6" type="ORF">KGF57_002734</name>
</gene>
<evidence type="ECO:0000256" key="4">
    <source>
        <dbReference type="ARBA" id="ARBA00022691"/>
    </source>
</evidence>
<dbReference type="PANTHER" id="PTHR45875:SF1">
    <property type="entry name" value="METHYLTRANSFERASE N6AMT1"/>
    <property type="match status" value="1"/>
</dbReference>
<dbReference type="Gene3D" id="3.40.50.150">
    <property type="entry name" value="Vaccinia Virus protein VP39"/>
    <property type="match status" value="1"/>
</dbReference>
<evidence type="ECO:0000313" key="6">
    <source>
        <dbReference type="EMBL" id="KAI5958377.1"/>
    </source>
</evidence>
<keyword evidence="4" id="KW-0949">S-adenosyl-L-methionine</keyword>
<dbReference type="RefSeq" id="XP_051608968.1">
    <property type="nucleotide sequence ID" value="XM_051752078.1"/>
</dbReference>
<accession>A0AAD5BFM4</accession>
<comment type="caution">
    <text evidence="6">The sequence shown here is derived from an EMBL/GenBank/DDBJ whole genome shotgun (WGS) entry which is preliminary data.</text>
</comment>
<dbReference type="InterPro" id="IPR029063">
    <property type="entry name" value="SAM-dependent_MTases_sf"/>
</dbReference>
<dbReference type="AlphaFoldDB" id="A0AAD5BFM4"/>
<dbReference type="GO" id="GO:0008276">
    <property type="term" value="F:protein methyltransferase activity"/>
    <property type="evidence" value="ECO:0007669"/>
    <property type="project" value="TreeGrafter"/>
</dbReference>
<evidence type="ECO:0000256" key="1">
    <source>
        <dbReference type="ARBA" id="ARBA00006149"/>
    </source>
</evidence>
<dbReference type="GO" id="GO:0032259">
    <property type="term" value="P:methylation"/>
    <property type="evidence" value="ECO:0007669"/>
    <property type="project" value="UniProtKB-KW"/>
</dbReference>
<evidence type="ECO:0000313" key="7">
    <source>
        <dbReference type="Proteomes" id="UP001204833"/>
    </source>
</evidence>
<dbReference type="GO" id="GO:0003676">
    <property type="term" value="F:nucleic acid binding"/>
    <property type="evidence" value="ECO:0007669"/>
    <property type="project" value="InterPro"/>
</dbReference>
<protein>
    <submittedName>
        <fullName evidence="6">MTQ2</fullName>
    </submittedName>
</protein>